<comment type="subcellular location">
    <subcellularLocation>
        <location evidence="1">Membrane</location>
        <topology evidence="1">Single-pass membrane protein</topology>
    </subcellularLocation>
</comment>
<dbReference type="PANTHER" id="PTHR30386:SF26">
    <property type="entry name" value="TRANSPORT PROTEIN COMB"/>
    <property type="match status" value="1"/>
</dbReference>
<feature type="domain" description="Multidrug resistance protein MdtA-like barrel-sandwich hybrid" evidence="7">
    <location>
        <begin position="58"/>
        <end position="240"/>
    </location>
</feature>
<reference evidence="9 10" key="1">
    <citation type="submission" date="2020-08" db="EMBL/GenBank/DDBJ databases">
        <title>Genomic Encyclopedia of Type Strains, Phase IV (KMG-IV): sequencing the most valuable type-strain genomes for metagenomic binning, comparative biology and taxonomic classification.</title>
        <authorList>
            <person name="Goeker M."/>
        </authorList>
    </citation>
    <scope>NUCLEOTIDE SEQUENCE [LARGE SCALE GENOMIC DNA]</scope>
    <source>
        <strain evidence="9 10">DSM 100211</strain>
    </source>
</reference>
<evidence type="ECO:0000256" key="6">
    <source>
        <dbReference type="SAM" id="Phobius"/>
    </source>
</evidence>
<dbReference type="Proteomes" id="UP000574761">
    <property type="component" value="Unassembled WGS sequence"/>
</dbReference>
<dbReference type="Gene3D" id="2.40.30.170">
    <property type="match status" value="1"/>
</dbReference>
<dbReference type="Pfam" id="PF25963">
    <property type="entry name" value="Beta-barrel_AAEA"/>
    <property type="match status" value="1"/>
</dbReference>
<dbReference type="EMBL" id="JACIEE010000002">
    <property type="protein sequence ID" value="MBB3975946.1"/>
    <property type="molecule type" value="Genomic_DNA"/>
</dbReference>
<dbReference type="Pfam" id="PF25917">
    <property type="entry name" value="BSH_RND"/>
    <property type="match status" value="1"/>
</dbReference>
<protein>
    <submittedName>
        <fullName evidence="9">Multidrug resistance efflux pump</fullName>
    </submittedName>
</protein>
<gene>
    <name evidence="9" type="ORF">GGQ64_001133</name>
</gene>
<keyword evidence="2 6" id="KW-0812">Transmembrane</keyword>
<keyword evidence="3 6" id="KW-1133">Transmembrane helix</keyword>
<proteinExistence type="predicted"/>
<evidence type="ECO:0000256" key="4">
    <source>
        <dbReference type="ARBA" id="ARBA00023136"/>
    </source>
</evidence>
<evidence type="ECO:0000259" key="7">
    <source>
        <dbReference type="Pfam" id="PF25917"/>
    </source>
</evidence>
<sequence>MDSKPLSDQADAVAANRNPLRRTALIIVLLALVLFVLSVFMERRTPSTSQAQAQAYVVGIAAEVTGQVIEVNVSDNSWVEANQVLFRIDPDQFELAVEDAEAALESVGQSIGASTAAVDSAQAKLVQAQAERDHMRDEVARASGLVRQGVYPEARYDATKTAYDQAEASVSGAEAELAKAREELGPAGQDNPQIREALAALELARLDLLRTTVRAPSAGAITNLQLSIGKVVTAGQPAMTFIDIGTFWINAAFKENSLENVAIGNRAEVLFDALPGRLFPARVESIGAGVSQEGTDPGTGLPTIRNDTGWVREAQRFPVRLVLDGERPQGIRYGSQANVVIYTGDHPITNAWGWLWIRIVSVLTYVG</sequence>
<feature type="domain" description="p-hydroxybenzoic acid efflux pump subunit AaeA-like beta-barrel" evidence="8">
    <location>
        <begin position="246"/>
        <end position="341"/>
    </location>
</feature>
<dbReference type="RefSeq" id="WP_183800298.1">
    <property type="nucleotide sequence ID" value="NZ_JACIEE010000002.1"/>
</dbReference>
<feature type="coiled-coil region" evidence="5">
    <location>
        <begin position="118"/>
        <end position="183"/>
    </location>
</feature>
<dbReference type="SUPFAM" id="SSF111369">
    <property type="entry name" value="HlyD-like secretion proteins"/>
    <property type="match status" value="2"/>
</dbReference>
<evidence type="ECO:0000256" key="5">
    <source>
        <dbReference type="SAM" id="Coils"/>
    </source>
</evidence>
<evidence type="ECO:0000256" key="1">
    <source>
        <dbReference type="ARBA" id="ARBA00004167"/>
    </source>
</evidence>
<dbReference type="PANTHER" id="PTHR30386">
    <property type="entry name" value="MEMBRANE FUSION SUBUNIT OF EMRAB-TOLC MULTIDRUG EFFLUX PUMP"/>
    <property type="match status" value="1"/>
</dbReference>
<dbReference type="GO" id="GO:0016020">
    <property type="term" value="C:membrane"/>
    <property type="evidence" value="ECO:0007669"/>
    <property type="project" value="UniProtKB-SubCell"/>
</dbReference>
<evidence type="ECO:0000256" key="3">
    <source>
        <dbReference type="ARBA" id="ARBA00022989"/>
    </source>
</evidence>
<evidence type="ECO:0000259" key="8">
    <source>
        <dbReference type="Pfam" id="PF25963"/>
    </source>
</evidence>
<evidence type="ECO:0000313" key="9">
    <source>
        <dbReference type="EMBL" id="MBB3975946.1"/>
    </source>
</evidence>
<evidence type="ECO:0000256" key="2">
    <source>
        <dbReference type="ARBA" id="ARBA00022692"/>
    </source>
</evidence>
<keyword evidence="5" id="KW-0175">Coiled coil</keyword>
<dbReference type="InterPro" id="IPR058634">
    <property type="entry name" value="AaeA-lik-b-barrel"/>
</dbReference>
<feature type="transmembrane region" description="Helical" evidence="6">
    <location>
        <begin position="20"/>
        <end position="40"/>
    </location>
</feature>
<evidence type="ECO:0000313" key="10">
    <source>
        <dbReference type="Proteomes" id="UP000574761"/>
    </source>
</evidence>
<dbReference type="InterPro" id="IPR058625">
    <property type="entry name" value="MdtA-like_BSH"/>
</dbReference>
<keyword evidence="10" id="KW-1185">Reference proteome</keyword>
<accession>A0A7W6GHF4</accession>
<name>A0A7W6GHF4_9HYPH</name>
<dbReference type="AlphaFoldDB" id="A0A7W6GHF4"/>
<dbReference type="Gene3D" id="1.10.287.470">
    <property type="entry name" value="Helix hairpin bin"/>
    <property type="match status" value="1"/>
</dbReference>
<dbReference type="Gene3D" id="2.40.50.100">
    <property type="match status" value="1"/>
</dbReference>
<comment type="caution">
    <text evidence="9">The sequence shown here is derived from an EMBL/GenBank/DDBJ whole genome shotgun (WGS) entry which is preliminary data.</text>
</comment>
<keyword evidence="4 6" id="KW-0472">Membrane</keyword>
<organism evidence="9 10">
    <name type="scientific">Mycoplana azooxidifex</name>
    <dbReference type="NCBI Taxonomy" id="1636188"/>
    <lineage>
        <taxon>Bacteria</taxon>
        <taxon>Pseudomonadati</taxon>
        <taxon>Pseudomonadota</taxon>
        <taxon>Alphaproteobacteria</taxon>
        <taxon>Hyphomicrobiales</taxon>
        <taxon>Rhizobiaceae</taxon>
        <taxon>Mycoplana</taxon>
    </lineage>
</organism>
<dbReference type="InterPro" id="IPR050739">
    <property type="entry name" value="MFP"/>
</dbReference>